<sequence>MRRHTQNNDFRHYSFLPPSSKTSARNTHYQYYDRRLRTKQNIYSNMTQIPTYSSPRSPYHSQSSTTVADLGEPISAFHDIAPPVYRQPAVTSLPLVRQPSNISRQASINNERMARASVMRERILQGIQHNMSEIDQELSSLKKRPSISHHIPPRLTPLVNTQPTSAHKSTPSPNVESKNWPNKQKKVYQVVPRISSEMSKTSQVSTPKLMMNFITDSFVGQYHYGPEVEEIEIDDNDPENEDLKSTYDEISQFDFHETFTLDQFLREQSNLPQNRALISVPEYVDNEDTRMNESTEELDEKNLIDTNTVRPSTVTSLRELTSVGKLNIQDFQSLIQTAPELKIEVPSEPQTVNIEESPHAIDTNLANTILSKPMRHSRLSIRTQDTLSLSSQTTKNPDNNNNNHTNYFFSDFGNEFEGEEDLISIDPYNFAPPTESELMSEDNKSNVLMRQSQTSLLNPHASQKQQQQQHIENNNLYLEETEKKKIDASTKQSVTAISASPSMKMLPISIADNTQTKFERNNNNNNNNNNSSSDKHQQHALATSLDMNENESSDDNPFDDLPTNLRSSLSISEQKTTNRIYSKNATPTDERSRPISKQSNSSRQRSASLHHSSRKQFNDLLSREQSYISFIDHDETTTIQTENDLDDQQQTSIKSRRNSAIPVPLTSPDPNNIPVSTSRTASPERRNSISSIDQNILFTPDDIIDFDNSTIDNTQVISSQQPNTEHEESGSPIDLILSQANQHETNNELLERELARSQNQDEFIDHIPSPSSPIHEQDQHTHPPPSSSVNKQDDDIHPPLSSDQHPNELVHHSPSPPSSSIHKPNHYSHSTSSSVNKQDDDTHPPLSSDQHPDELVHHSPSPPSSSMYKPNHHTHPPPPASSVNKQDDDTHPPLSSDQNPDELVHHSPSPPSSSIHKPNHYSHSTSSPVNKQNHHMHSPSTSIHEQKHHTQSITSSMHKQDHNRLKSVSPLTVETKKTDDDDDNNNLHLPYISPPHSDVSDAKLTSIGREDTFRQPISPDYTNNQSEKSASAPLESKLGIEDQSKHEDKDLSPPVFITEQLPLITASQRRSKLSLLVRGPKSQQNNFTHDENPQTHTEDLSWVNTKRKSKQQHHVSYADSTSTFQMKEDNSLKHWRERINAILTKNHSVNDKYSYVPSRVNSFGNFEYQPNKILTLPRKNLRKKISSDYHMDSKDNRLKKVKSQPEKEIVQFKETSPEVLGRLWPLGGGRPKIFSEKLKWNRKSKIRSYSLENIQHKPQQSSVKIFNKKPKWHSESRLAELIKVSPRRPIFTERVSVKHVPVNEGLYIHQEESELETKIFDINFNGQPLISDIQQNSTDDLSFDYKQNPKLIFHRKLVWGKKSKLKDLIWKNKDYQPKQSEVKIFHQAIHWNSESKLKITHSLNWGTQQNLKYWSAMNLPRLTEKRALFAQYYDSKWNDVIKDHTETPVKIGRVIEKPKLQDYVEENFNDTLQNETRAESPANRPKWNAVSKTRSVNLIYNPKISNSNSFRRGWDHELRRKRVHRLPPLKRKRDLGKSTQLSIEGPQSNHQLAIEYNDDQSLATEHMANIDYAAITSGRSSKALVPLQHVPNLELSNETPRSQRPIQQEWYDEASKSRLTHRTDMGRITHNSFRDSVVSVHQTNTPRELQTFRSSTRNSQNSVMSGTLLDSSIRTNRATELRLSRDMDEHHQHSHDPSQSMPIEIRGFQLQGSQLTVPDNATIRPLSNISYRASERVKHRRVYPWSTLHPHGTPSRNSSLLPIAEYRHTSFQTSIVETPPLIREE</sequence>
<feature type="compositionally biased region" description="Acidic residues" evidence="2">
    <location>
        <begin position="548"/>
        <end position="558"/>
    </location>
</feature>
<feature type="region of interest" description="Disordered" evidence="2">
    <location>
        <begin position="639"/>
        <end position="693"/>
    </location>
</feature>
<feature type="region of interest" description="Disordered" evidence="2">
    <location>
        <begin position="1"/>
        <end position="25"/>
    </location>
</feature>
<evidence type="ECO:0000256" key="2">
    <source>
        <dbReference type="SAM" id="MobiDB-lite"/>
    </source>
</evidence>
<organism evidence="3 4">
    <name type="scientific">Rotaria socialis</name>
    <dbReference type="NCBI Taxonomy" id="392032"/>
    <lineage>
        <taxon>Eukaryota</taxon>
        <taxon>Metazoa</taxon>
        <taxon>Spiralia</taxon>
        <taxon>Gnathifera</taxon>
        <taxon>Rotifera</taxon>
        <taxon>Eurotatoria</taxon>
        <taxon>Bdelloidea</taxon>
        <taxon>Philodinida</taxon>
        <taxon>Philodinidae</taxon>
        <taxon>Rotaria</taxon>
    </lineage>
</organism>
<accession>A0A820AGL2</accession>
<feature type="compositionally biased region" description="Basic and acidic residues" evidence="2">
    <location>
        <begin position="1088"/>
        <end position="1098"/>
    </location>
</feature>
<feature type="compositionally biased region" description="Polar residues" evidence="2">
    <location>
        <begin position="1020"/>
        <end position="1029"/>
    </location>
</feature>
<protein>
    <submittedName>
        <fullName evidence="3">Uncharacterized protein</fullName>
    </submittedName>
</protein>
<name>A0A820AGL2_9BILA</name>
<feature type="compositionally biased region" description="Polar residues" evidence="2">
    <location>
        <begin position="921"/>
        <end position="931"/>
    </location>
</feature>
<feature type="compositionally biased region" description="Polar residues" evidence="2">
    <location>
        <begin position="639"/>
        <end position="653"/>
    </location>
</feature>
<dbReference type="EMBL" id="CAJOBO010000307">
    <property type="protein sequence ID" value="CAF4188848.1"/>
    <property type="molecule type" value="Genomic_DNA"/>
</dbReference>
<feature type="compositionally biased region" description="Polar residues" evidence="2">
    <location>
        <begin position="158"/>
        <end position="180"/>
    </location>
</feature>
<feature type="compositionally biased region" description="Polar residues" evidence="2">
    <location>
        <begin position="595"/>
        <end position="610"/>
    </location>
</feature>
<dbReference type="Proteomes" id="UP000663851">
    <property type="component" value="Unassembled WGS sequence"/>
</dbReference>
<evidence type="ECO:0000256" key="1">
    <source>
        <dbReference type="SAM" id="Coils"/>
    </source>
</evidence>
<feature type="region of interest" description="Disordered" evidence="2">
    <location>
        <begin position="1648"/>
        <end position="1675"/>
    </location>
</feature>
<feature type="region of interest" description="Disordered" evidence="2">
    <location>
        <begin position="1079"/>
        <end position="1098"/>
    </location>
</feature>
<feature type="coiled-coil region" evidence="1">
    <location>
        <begin position="733"/>
        <end position="760"/>
    </location>
</feature>
<feature type="compositionally biased region" description="Low complexity" evidence="2">
    <location>
        <begin position="521"/>
        <end position="532"/>
    </location>
</feature>
<gene>
    <name evidence="3" type="ORF">HFQ381_LOCUS6711</name>
</gene>
<evidence type="ECO:0000313" key="4">
    <source>
        <dbReference type="Proteomes" id="UP000663851"/>
    </source>
</evidence>
<keyword evidence="1" id="KW-0175">Coiled coil</keyword>
<feature type="region of interest" description="Disordered" evidence="2">
    <location>
        <begin position="146"/>
        <end position="180"/>
    </location>
</feature>
<comment type="caution">
    <text evidence="3">The sequence shown here is derived from an EMBL/GenBank/DDBJ whole genome shotgun (WGS) entry which is preliminary data.</text>
</comment>
<feature type="compositionally biased region" description="Polar residues" evidence="2">
    <location>
        <begin position="668"/>
        <end position="681"/>
    </location>
</feature>
<feature type="region of interest" description="Disordered" evidence="2">
    <location>
        <begin position="517"/>
        <end position="616"/>
    </location>
</feature>
<reference evidence="3" key="1">
    <citation type="submission" date="2021-02" db="EMBL/GenBank/DDBJ databases">
        <authorList>
            <person name="Nowell W R."/>
        </authorList>
    </citation>
    <scope>NUCLEOTIDE SEQUENCE</scope>
</reference>
<proteinExistence type="predicted"/>
<feature type="compositionally biased region" description="Polar residues" evidence="2">
    <location>
        <begin position="827"/>
        <end position="836"/>
    </location>
</feature>
<feature type="compositionally biased region" description="Polar residues" evidence="2">
    <location>
        <begin position="564"/>
        <end position="587"/>
    </location>
</feature>
<feature type="region of interest" description="Disordered" evidence="2">
    <location>
        <begin position="763"/>
        <end position="1036"/>
    </location>
</feature>
<evidence type="ECO:0000313" key="3">
    <source>
        <dbReference type="EMBL" id="CAF4188848.1"/>
    </source>
</evidence>